<reference evidence="2" key="2">
    <citation type="submission" date="2023-01" db="EMBL/GenBank/DDBJ databases">
        <title>Draft genome sequence of Portibacter lacus strain NBRC 108769.</title>
        <authorList>
            <person name="Sun Q."/>
            <person name="Mori K."/>
        </authorList>
    </citation>
    <scope>NUCLEOTIDE SEQUENCE</scope>
    <source>
        <strain evidence="2">NBRC 108769</strain>
    </source>
</reference>
<dbReference type="Gene3D" id="3.40.50.720">
    <property type="entry name" value="NAD(P)-binding Rossmann-like Domain"/>
    <property type="match status" value="1"/>
</dbReference>
<dbReference type="SUPFAM" id="SSF50129">
    <property type="entry name" value="GroES-like"/>
    <property type="match status" value="1"/>
</dbReference>
<dbReference type="InterPro" id="IPR036291">
    <property type="entry name" value="NAD(P)-bd_dom_sf"/>
</dbReference>
<evidence type="ECO:0000259" key="1">
    <source>
        <dbReference type="SMART" id="SM00829"/>
    </source>
</evidence>
<dbReference type="PANTHER" id="PTHR44013">
    <property type="entry name" value="ZINC-TYPE ALCOHOL DEHYDROGENASE-LIKE PROTEIN C16A3.02C"/>
    <property type="match status" value="1"/>
</dbReference>
<dbReference type="SMART" id="SM00829">
    <property type="entry name" value="PKS_ER"/>
    <property type="match status" value="1"/>
</dbReference>
<dbReference type="GO" id="GO:0008270">
    <property type="term" value="F:zinc ion binding"/>
    <property type="evidence" value="ECO:0007669"/>
    <property type="project" value="InterPro"/>
</dbReference>
<dbReference type="InterPro" id="IPR052733">
    <property type="entry name" value="Chloroplast_QOR"/>
</dbReference>
<gene>
    <name evidence="2" type="ORF">GCM10007940_45270</name>
</gene>
<dbReference type="GO" id="GO:0016491">
    <property type="term" value="F:oxidoreductase activity"/>
    <property type="evidence" value="ECO:0007669"/>
    <property type="project" value="InterPro"/>
</dbReference>
<dbReference type="InterPro" id="IPR002364">
    <property type="entry name" value="Quin_OxRdtase/zeta-crystal_CS"/>
</dbReference>
<feature type="domain" description="Enoyl reductase (ER)" evidence="1">
    <location>
        <begin position="10"/>
        <end position="324"/>
    </location>
</feature>
<protein>
    <submittedName>
        <fullName evidence="2">NADPH:quinone reductase</fullName>
    </submittedName>
</protein>
<accession>A0AA37SW67</accession>
<dbReference type="EMBL" id="BSOH01000037">
    <property type="protein sequence ID" value="GLR19911.1"/>
    <property type="molecule type" value="Genomic_DNA"/>
</dbReference>
<name>A0AA37SW67_9BACT</name>
<dbReference type="Pfam" id="PF13602">
    <property type="entry name" value="ADH_zinc_N_2"/>
    <property type="match status" value="1"/>
</dbReference>
<sequence length="334" mass="36621">MRAIIFRNYGNPQEVVELVDDMEIPKPNKNQVLVKIECSSINAADRYIVRANYFIIRMVFGLFRPSKKKSILGMDIAGTIQLIGKNVKGFKIGDPVVADIRKSYGGGFAEYAIVDAKHLVRKPDTVSFEQAATVPISGQAALMGMTLCTINPGDKVLINGASGGVGSFGVQIAKAQGAHVTAICSTKKINAVRSWGADEIVDYKKKGSIKALNGNEFDVVFDTASFECPGRYKQILKKDGKYVLVGGDFYNMLKLKLFGRFDRGSQKFMALTQEVEVTKNIKTVLEMIADKKINPAIQKVISLKEIPDAIHSLEQRTVIGKIVVNLNKKDVANS</sequence>
<organism evidence="2 3">
    <name type="scientific">Portibacter lacus</name>
    <dbReference type="NCBI Taxonomy" id="1099794"/>
    <lineage>
        <taxon>Bacteria</taxon>
        <taxon>Pseudomonadati</taxon>
        <taxon>Bacteroidota</taxon>
        <taxon>Saprospiria</taxon>
        <taxon>Saprospirales</taxon>
        <taxon>Haliscomenobacteraceae</taxon>
        <taxon>Portibacter</taxon>
    </lineage>
</organism>
<dbReference type="CDD" id="cd08267">
    <property type="entry name" value="MDR1"/>
    <property type="match status" value="1"/>
</dbReference>
<proteinExistence type="predicted"/>
<evidence type="ECO:0000313" key="3">
    <source>
        <dbReference type="Proteomes" id="UP001156666"/>
    </source>
</evidence>
<dbReference type="PROSITE" id="PS01162">
    <property type="entry name" value="QOR_ZETA_CRYSTAL"/>
    <property type="match status" value="1"/>
</dbReference>
<dbReference type="SUPFAM" id="SSF51735">
    <property type="entry name" value="NAD(P)-binding Rossmann-fold domains"/>
    <property type="match status" value="1"/>
</dbReference>
<dbReference type="Gene3D" id="3.90.180.10">
    <property type="entry name" value="Medium-chain alcohol dehydrogenases, catalytic domain"/>
    <property type="match status" value="1"/>
</dbReference>
<dbReference type="InterPro" id="IPR013154">
    <property type="entry name" value="ADH-like_N"/>
</dbReference>
<dbReference type="Pfam" id="PF08240">
    <property type="entry name" value="ADH_N"/>
    <property type="match status" value="1"/>
</dbReference>
<dbReference type="PANTHER" id="PTHR44013:SF1">
    <property type="entry name" value="ZINC-TYPE ALCOHOL DEHYDROGENASE-LIKE PROTEIN C16A3.02C"/>
    <property type="match status" value="1"/>
</dbReference>
<dbReference type="InterPro" id="IPR011032">
    <property type="entry name" value="GroES-like_sf"/>
</dbReference>
<dbReference type="AlphaFoldDB" id="A0AA37SW67"/>
<keyword evidence="3" id="KW-1185">Reference proteome</keyword>
<evidence type="ECO:0000313" key="2">
    <source>
        <dbReference type="EMBL" id="GLR19911.1"/>
    </source>
</evidence>
<reference evidence="2" key="1">
    <citation type="journal article" date="2014" name="Int. J. Syst. Evol. Microbiol.">
        <title>Complete genome sequence of Corynebacterium casei LMG S-19264T (=DSM 44701T), isolated from a smear-ripened cheese.</title>
        <authorList>
            <consortium name="US DOE Joint Genome Institute (JGI-PGF)"/>
            <person name="Walter F."/>
            <person name="Albersmeier A."/>
            <person name="Kalinowski J."/>
            <person name="Ruckert C."/>
        </authorList>
    </citation>
    <scope>NUCLEOTIDE SEQUENCE</scope>
    <source>
        <strain evidence="2">NBRC 108769</strain>
    </source>
</reference>
<dbReference type="Proteomes" id="UP001156666">
    <property type="component" value="Unassembled WGS sequence"/>
</dbReference>
<comment type="caution">
    <text evidence="2">The sequence shown here is derived from an EMBL/GenBank/DDBJ whole genome shotgun (WGS) entry which is preliminary data.</text>
</comment>
<dbReference type="InterPro" id="IPR020843">
    <property type="entry name" value="ER"/>
</dbReference>